<dbReference type="Proteomes" id="UP000729182">
    <property type="component" value="Unassembled WGS sequence"/>
</dbReference>
<evidence type="ECO:0000313" key="3">
    <source>
        <dbReference type="Proteomes" id="UP000729182"/>
    </source>
</evidence>
<proteinExistence type="predicted"/>
<dbReference type="InterPro" id="IPR007421">
    <property type="entry name" value="Schlafen_AlbA_2_dom"/>
</dbReference>
<comment type="caution">
    <text evidence="2">The sequence shown here is derived from an EMBL/GenBank/DDBJ whole genome shotgun (WGS) entry which is preliminary data.</text>
</comment>
<protein>
    <recommendedName>
        <fullName evidence="1">Schlafen AlbA-2 domain-containing protein</fullName>
    </recommendedName>
</protein>
<organism evidence="2 3">
    <name type="scientific">Streptococcus pneumoniae</name>
    <dbReference type="NCBI Taxonomy" id="1313"/>
    <lineage>
        <taxon>Bacteria</taxon>
        <taxon>Bacillati</taxon>
        <taxon>Bacillota</taxon>
        <taxon>Bacilli</taxon>
        <taxon>Lactobacillales</taxon>
        <taxon>Streptococcaceae</taxon>
        <taxon>Streptococcus</taxon>
    </lineage>
</organism>
<dbReference type="InterPro" id="IPR038461">
    <property type="entry name" value="Schlafen_AlbA_2_dom_sf"/>
</dbReference>
<dbReference type="AlphaFoldDB" id="A0AAW9W736"/>
<name>A0AAW9W736_STREE</name>
<dbReference type="EMBL" id="WNHN01000075">
    <property type="protein sequence ID" value="MTV77755.1"/>
    <property type="molecule type" value="Genomic_DNA"/>
</dbReference>
<reference evidence="2" key="1">
    <citation type="submission" date="2019-11" db="EMBL/GenBank/DDBJ databases">
        <title>Growth characteristics of pneumococcus vary with the chemical composition of the capsule and with environmental conditions.</title>
        <authorList>
            <person name="Tothpal A."/>
            <person name="Desobry K."/>
            <person name="Joshi S."/>
            <person name="Wyllie A.L."/>
            <person name="Weinberger D.M."/>
        </authorList>
    </citation>
    <scope>NUCLEOTIDE SEQUENCE</scope>
    <source>
        <strain evidence="2">Pnumococcus10A</strain>
    </source>
</reference>
<dbReference type="Gene3D" id="3.30.950.30">
    <property type="entry name" value="Schlafen, AAA domain"/>
    <property type="match status" value="1"/>
</dbReference>
<dbReference type="RefSeq" id="WP_074192677.1">
    <property type="nucleotide sequence ID" value="NZ_CABFMK010000059.1"/>
</dbReference>
<accession>A0AAW9W736</accession>
<feature type="domain" description="Schlafen AlbA-2" evidence="1">
    <location>
        <begin position="6"/>
        <end position="71"/>
    </location>
</feature>
<sequence length="107" mass="12314">MDLKFEGVDLEYKKAKNNLPESFWETYSAFANTNGGKIILGIDEKNIDTYQRVNRLPAKQNYEASKQLTDARFKRLVGVQRTTFEEMLAVLKTAYQLKHAKGGRKPK</sequence>
<gene>
    <name evidence="2" type="ORF">GM535_10980</name>
</gene>
<evidence type="ECO:0000259" key="1">
    <source>
        <dbReference type="Pfam" id="PF04326"/>
    </source>
</evidence>
<evidence type="ECO:0000313" key="2">
    <source>
        <dbReference type="EMBL" id="MTV77755.1"/>
    </source>
</evidence>
<feature type="non-terminal residue" evidence="2">
    <location>
        <position position="107"/>
    </location>
</feature>
<dbReference type="Pfam" id="PF04326">
    <property type="entry name" value="SLFN_AlbA_2"/>
    <property type="match status" value="1"/>
</dbReference>